<feature type="non-terminal residue" evidence="2">
    <location>
        <position position="164"/>
    </location>
</feature>
<organism evidence="2">
    <name type="scientific">uncultured Sphingomonadaceae bacterium</name>
    <dbReference type="NCBI Taxonomy" id="169976"/>
    <lineage>
        <taxon>Bacteria</taxon>
        <taxon>Pseudomonadati</taxon>
        <taxon>Pseudomonadota</taxon>
        <taxon>Alphaproteobacteria</taxon>
        <taxon>Sphingomonadales</taxon>
        <taxon>Sphingomonadaceae</taxon>
        <taxon>environmental samples</taxon>
    </lineage>
</organism>
<feature type="compositionally biased region" description="Basic and acidic residues" evidence="1">
    <location>
        <begin position="1"/>
        <end position="19"/>
    </location>
</feature>
<feature type="compositionally biased region" description="Basic residues" evidence="1">
    <location>
        <begin position="92"/>
        <end position="104"/>
    </location>
</feature>
<accession>A0A6J4TA22</accession>
<gene>
    <name evidence="2" type="ORF">AVDCRST_MAG39-2302</name>
</gene>
<sequence>DRHREEDRPRALGEGEERGARRRQGRAPGRMVGAQGAVRGAGVQEARRRLRGRARRGQPPAPVGEGRVGHQVRGRKPGNRRALPPKEGARGAIRRGIRPHHRREARGAGPRRAVLRAAGGREASRGRGAQDGAQPRGAAGGGEEARHRRAVEDDQGGVSGGAFL</sequence>
<reference evidence="2" key="1">
    <citation type="submission" date="2020-02" db="EMBL/GenBank/DDBJ databases">
        <authorList>
            <person name="Meier V. D."/>
        </authorList>
    </citation>
    <scope>NUCLEOTIDE SEQUENCE</scope>
    <source>
        <strain evidence="2">AVDCRST_MAG39</strain>
    </source>
</reference>
<feature type="region of interest" description="Disordered" evidence="1">
    <location>
        <begin position="1"/>
        <end position="164"/>
    </location>
</feature>
<feature type="compositionally biased region" description="Basic and acidic residues" evidence="1">
    <location>
        <begin position="143"/>
        <end position="152"/>
    </location>
</feature>
<evidence type="ECO:0000313" key="2">
    <source>
        <dbReference type="EMBL" id="CAA9517802.1"/>
    </source>
</evidence>
<proteinExistence type="predicted"/>
<name>A0A6J4TA22_9SPHN</name>
<feature type="non-terminal residue" evidence="2">
    <location>
        <position position="1"/>
    </location>
</feature>
<feature type="compositionally biased region" description="Basic residues" evidence="1">
    <location>
        <begin position="70"/>
        <end position="79"/>
    </location>
</feature>
<dbReference type="EMBL" id="CADCVW010000098">
    <property type="protein sequence ID" value="CAA9517802.1"/>
    <property type="molecule type" value="Genomic_DNA"/>
</dbReference>
<dbReference type="AlphaFoldDB" id="A0A6J4TA22"/>
<evidence type="ECO:0000256" key="1">
    <source>
        <dbReference type="SAM" id="MobiDB-lite"/>
    </source>
</evidence>
<protein>
    <submittedName>
        <fullName evidence="2">Uncharacterized protein</fullName>
    </submittedName>
</protein>
<feature type="compositionally biased region" description="Low complexity" evidence="1">
    <location>
        <begin position="26"/>
        <end position="44"/>
    </location>
</feature>
<feature type="compositionally biased region" description="Low complexity" evidence="1">
    <location>
        <begin position="107"/>
        <end position="137"/>
    </location>
</feature>